<dbReference type="Proteomes" id="UP000319576">
    <property type="component" value="Chromosome"/>
</dbReference>
<keyword evidence="2" id="KW-1185">Reference proteome</keyword>
<evidence type="ECO:0000313" key="1">
    <source>
        <dbReference type="EMBL" id="QDU19832.1"/>
    </source>
</evidence>
<evidence type="ECO:0000313" key="2">
    <source>
        <dbReference type="Proteomes" id="UP000319576"/>
    </source>
</evidence>
<dbReference type="AlphaFoldDB" id="A0A517XQS1"/>
<organism evidence="1 2">
    <name type="scientific">Urbifossiella limnaea</name>
    <dbReference type="NCBI Taxonomy" id="2528023"/>
    <lineage>
        <taxon>Bacteria</taxon>
        <taxon>Pseudomonadati</taxon>
        <taxon>Planctomycetota</taxon>
        <taxon>Planctomycetia</taxon>
        <taxon>Gemmatales</taxon>
        <taxon>Gemmataceae</taxon>
        <taxon>Urbifossiella</taxon>
    </lineage>
</organism>
<gene>
    <name evidence="1" type="ORF">ETAA1_17700</name>
</gene>
<sequence length="58" mass="6211">MVCILYHPRPETANEFQTDAGVELDSNGPHLGALSGMTEPAFPMLVKFVKARAGVAPK</sequence>
<accession>A0A517XQS1</accession>
<reference evidence="1 2" key="1">
    <citation type="submission" date="2019-02" db="EMBL/GenBank/DDBJ databases">
        <title>Deep-cultivation of Planctomycetes and their phenomic and genomic characterization uncovers novel biology.</title>
        <authorList>
            <person name="Wiegand S."/>
            <person name="Jogler M."/>
            <person name="Boedeker C."/>
            <person name="Pinto D."/>
            <person name="Vollmers J."/>
            <person name="Rivas-Marin E."/>
            <person name="Kohn T."/>
            <person name="Peeters S.H."/>
            <person name="Heuer A."/>
            <person name="Rast P."/>
            <person name="Oberbeckmann S."/>
            <person name="Bunk B."/>
            <person name="Jeske O."/>
            <person name="Meyerdierks A."/>
            <person name="Storesund J.E."/>
            <person name="Kallscheuer N."/>
            <person name="Luecker S."/>
            <person name="Lage O.M."/>
            <person name="Pohl T."/>
            <person name="Merkel B.J."/>
            <person name="Hornburger P."/>
            <person name="Mueller R.-W."/>
            <person name="Bruemmer F."/>
            <person name="Labrenz M."/>
            <person name="Spormann A.M."/>
            <person name="Op den Camp H."/>
            <person name="Overmann J."/>
            <person name="Amann R."/>
            <person name="Jetten M.S.M."/>
            <person name="Mascher T."/>
            <person name="Medema M.H."/>
            <person name="Devos D.P."/>
            <person name="Kaster A.-K."/>
            <person name="Ovreas L."/>
            <person name="Rohde M."/>
            <person name="Galperin M.Y."/>
            <person name="Jogler C."/>
        </authorList>
    </citation>
    <scope>NUCLEOTIDE SEQUENCE [LARGE SCALE GENOMIC DNA]</scope>
    <source>
        <strain evidence="1 2">ETA_A1</strain>
    </source>
</reference>
<proteinExistence type="predicted"/>
<dbReference type="RefSeq" id="WP_202920770.1">
    <property type="nucleotide sequence ID" value="NZ_CP036273.1"/>
</dbReference>
<dbReference type="EMBL" id="CP036273">
    <property type="protein sequence ID" value="QDU19832.1"/>
    <property type="molecule type" value="Genomic_DNA"/>
</dbReference>
<name>A0A517XQS1_9BACT</name>
<dbReference type="KEGG" id="uli:ETAA1_17700"/>
<protein>
    <submittedName>
        <fullName evidence="1">Uncharacterized protein</fullName>
    </submittedName>
</protein>